<keyword evidence="3" id="KW-0285">Flavoprotein</keyword>
<dbReference type="Pfam" id="PF01507">
    <property type="entry name" value="PAPS_reduct"/>
    <property type="match status" value="1"/>
</dbReference>
<evidence type="ECO:0000313" key="15">
    <source>
        <dbReference type="Proteomes" id="UP000247498"/>
    </source>
</evidence>
<keyword evidence="5" id="KW-0808">Transferase</keyword>
<evidence type="ECO:0000256" key="12">
    <source>
        <dbReference type="ARBA" id="ARBA00049494"/>
    </source>
</evidence>
<dbReference type="EC" id="2.7.7.2" evidence="2"/>
<dbReference type="EMBL" id="BDRX01000138">
    <property type="protein sequence ID" value="GBF98909.1"/>
    <property type="molecule type" value="Genomic_DNA"/>
</dbReference>
<evidence type="ECO:0000256" key="8">
    <source>
        <dbReference type="ARBA" id="ARBA00022827"/>
    </source>
</evidence>
<dbReference type="SUPFAM" id="SSF53218">
    <property type="entry name" value="Molybdenum cofactor biosynthesis proteins"/>
    <property type="match status" value="1"/>
</dbReference>
<dbReference type="Pfam" id="PF24102">
    <property type="entry name" value="FLAD1_M"/>
    <property type="match status" value="1"/>
</dbReference>
<reference evidence="14 15" key="1">
    <citation type="journal article" date="2018" name="Sci. Rep.">
        <title>Raphidocelis subcapitata (=Pseudokirchneriella subcapitata) provides an insight into genome evolution and environmental adaptations in the Sphaeropleales.</title>
        <authorList>
            <person name="Suzuki S."/>
            <person name="Yamaguchi H."/>
            <person name="Nakajima N."/>
            <person name="Kawachi M."/>
        </authorList>
    </citation>
    <scope>NUCLEOTIDE SEQUENCE [LARGE SCALE GENOMIC DNA]</scope>
    <source>
        <strain evidence="14 15">NIES-35</strain>
    </source>
</reference>
<evidence type="ECO:0000256" key="4">
    <source>
        <dbReference type="ARBA" id="ARBA00022643"/>
    </source>
</evidence>
<dbReference type="AlphaFoldDB" id="A0A2V0PH58"/>
<proteinExistence type="predicted"/>
<comment type="pathway">
    <text evidence="1">Cofactor biosynthesis; FAD biosynthesis; FAD from FMN: step 1/1.</text>
</comment>
<dbReference type="InterPro" id="IPR002500">
    <property type="entry name" value="PAPS_reduct_dom"/>
</dbReference>
<organism evidence="14 15">
    <name type="scientific">Raphidocelis subcapitata</name>
    <dbReference type="NCBI Taxonomy" id="307507"/>
    <lineage>
        <taxon>Eukaryota</taxon>
        <taxon>Viridiplantae</taxon>
        <taxon>Chlorophyta</taxon>
        <taxon>core chlorophytes</taxon>
        <taxon>Chlorophyceae</taxon>
        <taxon>CS clade</taxon>
        <taxon>Sphaeropleales</taxon>
        <taxon>Selenastraceae</taxon>
        <taxon>Raphidocelis</taxon>
    </lineage>
</organism>
<evidence type="ECO:0000256" key="7">
    <source>
        <dbReference type="ARBA" id="ARBA00022741"/>
    </source>
</evidence>
<dbReference type="Pfam" id="PF00994">
    <property type="entry name" value="MoCF_biosynth"/>
    <property type="match status" value="1"/>
</dbReference>
<dbReference type="SMART" id="SM00852">
    <property type="entry name" value="MoCF_biosynth"/>
    <property type="match status" value="1"/>
</dbReference>
<keyword evidence="7" id="KW-0547">Nucleotide-binding</keyword>
<keyword evidence="4" id="KW-0288">FMN</keyword>
<keyword evidence="15" id="KW-1185">Reference proteome</keyword>
<evidence type="ECO:0000256" key="2">
    <source>
        <dbReference type="ARBA" id="ARBA00012393"/>
    </source>
</evidence>
<dbReference type="GO" id="GO:0005524">
    <property type="term" value="F:ATP binding"/>
    <property type="evidence" value="ECO:0007669"/>
    <property type="project" value="UniProtKB-KW"/>
</dbReference>
<comment type="caution">
    <text evidence="14">The sequence shown here is derived from an EMBL/GenBank/DDBJ whole genome shotgun (WGS) entry which is preliminary data.</text>
</comment>
<evidence type="ECO:0000256" key="5">
    <source>
        <dbReference type="ARBA" id="ARBA00022679"/>
    </source>
</evidence>
<keyword evidence="8" id="KW-0274">FAD</keyword>
<dbReference type="CDD" id="cd23948">
    <property type="entry name" value="FAD_synthase"/>
    <property type="match status" value="1"/>
</dbReference>
<dbReference type="PANTHER" id="PTHR23293:SF9">
    <property type="entry name" value="FAD SYNTHASE"/>
    <property type="match status" value="1"/>
</dbReference>
<sequence length="574" mass="60524">MAQEMVPIEVLAERLGAVDDPVLQGKLAKALGVLSRSFALYRPNQLALSFNGGKDSTVLLHLLRLALHPQGAEWAAAAAAAAARRTTSGGGAAAAAAAAAAANGSASSSRRSSAYGGVSGGGGGGSFSEPAGLGGIHSFYFERPDDFQEVRDFVRTTDSAYRLGVAFLDDPDFNAGLRGYLEGSGALAIVLGTRRGDPNAEGQEYFCPSSDGWPPFMRINPVLDWTYHDVWTFLRAAQIPYCVLYDQGYTSLGGVHNTLPNSALKKGDGSFAPAHMLADGRLERAGRATKARRVDSLPASLADVAPNIALRAGLVVVGDEILSGKVTDVNTPFLCRELRSIGWVVSKVVMVPDEVAAIAQEVALLAGEVDVVLTSGGVGPTLDDVTVEAVAQAFGTNIIRNPEIEESLMAFFGDDLTEAHLKMADTPEDFTTLLSPAATKGASSPFPIVKCKNVYMLPGVPHLLQKKWGTVRRELEAVAKLSPFGNVVFRLDTWDEAAVAPLLDVLASEWGGEVAIGSYPVTNQPDGARLLLALESKRREALAPAAARLRGLLPPGALLGEQRDVTRLTERLAG</sequence>
<dbReference type="Gene3D" id="3.40.980.10">
    <property type="entry name" value="MoaB/Mog-like domain"/>
    <property type="match status" value="1"/>
</dbReference>
<dbReference type="OrthoDB" id="270728at2759"/>
<accession>A0A2V0PH58</accession>
<comment type="catalytic activity">
    <reaction evidence="12">
        <text>FMN + ATP + H(+) = FAD + diphosphate</text>
        <dbReference type="Rhea" id="RHEA:17237"/>
        <dbReference type="ChEBI" id="CHEBI:15378"/>
        <dbReference type="ChEBI" id="CHEBI:30616"/>
        <dbReference type="ChEBI" id="CHEBI:33019"/>
        <dbReference type="ChEBI" id="CHEBI:57692"/>
        <dbReference type="ChEBI" id="CHEBI:58210"/>
        <dbReference type="EC" id="2.7.7.2"/>
    </reaction>
</comment>
<evidence type="ECO:0000256" key="1">
    <source>
        <dbReference type="ARBA" id="ARBA00004726"/>
    </source>
</evidence>
<dbReference type="Gene3D" id="3.40.50.620">
    <property type="entry name" value="HUPs"/>
    <property type="match status" value="1"/>
</dbReference>
<dbReference type="FunCoup" id="A0A2V0PH58">
    <property type="interactions" value="186"/>
</dbReference>
<gene>
    <name evidence="14" type="ORF">Rsub_11547</name>
</gene>
<dbReference type="CDD" id="cd00885">
    <property type="entry name" value="cinA"/>
    <property type="match status" value="1"/>
</dbReference>
<name>A0A2V0PH58_9CHLO</name>
<dbReference type="InterPro" id="IPR001453">
    <property type="entry name" value="MoaB/Mog_dom"/>
</dbReference>
<dbReference type="GO" id="GO:0003919">
    <property type="term" value="F:FMN adenylyltransferase activity"/>
    <property type="evidence" value="ECO:0007669"/>
    <property type="project" value="UniProtKB-EC"/>
</dbReference>
<evidence type="ECO:0000256" key="6">
    <source>
        <dbReference type="ARBA" id="ARBA00022695"/>
    </source>
</evidence>
<keyword evidence="9" id="KW-0067">ATP-binding</keyword>
<dbReference type="InParanoid" id="A0A2V0PH58"/>
<evidence type="ECO:0000256" key="11">
    <source>
        <dbReference type="ARBA" id="ARBA00031871"/>
    </source>
</evidence>
<feature type="domain" description="MoaB/Mog" evidence="13">
    <location>
        <begin position="313"/>
        <end position="478"/>
    </location>
</feature>
<dbReference type="InterPro" id="IPR056596">
    <property type="entry name" value="FLAD1_M"/>
</dbReference>
<protein>
    <recommendedName>
        <fullName evidence="2">FAD synthase</fullName>
        <ecNumber evidence="2">2.7.7.2</ecNumber>
    </recommendedName>
    <alternativeName>
        <fullName evidence="10">FAD pyrophosphorylase</fullName>
    </alternativeName>
    <alternativeName>
        <fullName evidence="11">FMN adenylyltransferase</fullName>
    </alternativeName>
</protein>
<evidence type="ECO:0000256" key="9">
    <source>
        <dbReference type="ARBA" id="ARBA00022840"/>
    </source>
</evidence>
<dbReference type="Proteomes" id="UP000247498">
    <property type="component" value="Unassembled WGS sequence"/>
</dbReference>
<dbReference type="STRING" id="307507.A0A2V0PH58"/>
<dbReference type="SUPFAM" id="SSF52402">
    <property type="entry name" value="Adenine nucleotide alpha hydrolases-like"/>
    <property type="match status" value="1"/>
</dbReference>
<dbReference type="GO" id="GO:0006747">
    <property type="term" value="P:FAD biosynthetic process"/>
    <property type="evidence" value="ECO:0007669"/>
    <property type="project" value="TreeGrafter"/>
</dbReference>
<evidence type="ECO:0000313" key="14">
    <source>
        <dbReference type="EMBL" id="GBF98909.1"/>
    </source>
</evidence>
<keyword evidence="6" id="KW-0548">Nucleotidyltransferase</keyword>
<dbReference type="InterPro" id="IPR014729">
    <property type="entry name" value="Rossmann-like_a/b/a_fold"/>
</dbReference>
<evidence type="ECO:0000256" key="10">
    <source>
        <dbReference type="ARBA" id="ARBA00031145"/>
    </source>
</evidence>
<evidence type="ECO:0000256" key="3">
    <source>
        <dbReference type="ARBA" id="ARBA00022630"/>
    </source>
</evidence>
<dbReference type="PANTHER" id="PTHR23293">
    <property type="entry name" value="FAD SYNTHETASE-RELATED FMN ADENYLYLTRANSFERASE"/>
    <property type="match status" value="1"/>
</dbReference>
<dbReference type="InterPro" id="IPR036425">
    <property type="entry name" value="MoaB/Mog-like_dom_sf"/>
</dbReference>
<evidence type="ECO:0000259" key="13">
    <source>
        <dbReference type="SMART" id="SM00852"/>
    </source>
</evidence>